<gene>
    <name evidence="1" type="ORF">SDC9_126816</name>
</gene>
<organism evidence="1">
    <name type="scientific">bioreactor metagenome</name>
    <dbReference type="NCBI Taxonomy" id="1076179"/>
    <lineage>
        <taxon>unclassified sequences</taxon>
        <taxon>metagenomes</taxon>
        <taxon>ecological metagenomes</taxon>
    </lineage>
</organism>
<evidence type="ECO:0008006" key="2">
    <source>
        <dbReference type="Google" id="ProtNLM"/>
    </source>
</evidence>
<dbReference type="AlphaFoldDB" id="A0A645CSA5"/>
<sequence>MVAFRHRQHIAAEVVHLAHRVIASLVLLELDAPAVELLDHVEAVGGIGHHRLLIHDAVVGNGDFLDVLLGRGVAGNDGIVEAIHAHRDRTAALHMRLVDQQDLEIRVLFLCLDCRHRATGATTDHHQVEFHIDSVHDCSLGLGVRLMVLLTTGSGDQAKPRMG</sequence>
<protein>
    <recommendedName>
        <fullName evidence="2">NAD-specific glutamate dehydrogenase</fullName>
    </recommendedName>
</protein>
<evidence type="ECO:0000313" key="1">
    <source>
        <dbReference type="EMBL" id="MPM79775.1"/>
    </source>
</evidence>
<dbReference type="EMBL" id="VSSQ01029587">
    <property type="protein sequence ID" value="MPM79775.1"/>
    <property type="molecule type" value="Genomic_DNA"/>
</dbReference>
<accession>A0A645CSA5</accession>
<proteinExistence type="predicted"/>
<name>A0A645CSA5_9ZZZZ</name>
<comment type="caution">
    <text evidence="1">The sequence shown here is derived from an EMBL/GenBank/DDBJ whole genome shotgun (WGS) entry which is preliminary data.</text>
</comment>
<reference evidence="1" key="1">
    <citation type="submission" date="2019-08" db="EMBL/GenBank/DDBJ databases">
        <authorList>
            <person name="Kucharzyk K."/>
            <person name="Murdoch R.W."/>
            <person name="Higgins S."/>
            <person name="Loffler F."/>
        </authorList>
    </citation>
    <scope>NUCLEOTIDE SEQUENCE</scope>
</reference>